<dbReference type="Pfam" id="PF07729">
    <property type="entry name" value="FCD"/>
    <property type="match status" value="1"/>
</dbReference>
<keyword evidence="1" id="KW-0805">Transcription regulation</keyword>
<dbReference type="InterPro" id="IPR036388">
    <property type="entry name" value="WH-like_DNA-bd_sf"/>
</dbReference>
<evidence type="ECO:0000313" key="6">
    <source>
        <dbReference type="Proteomes" id="UP001162834"/>
    </source>
</evidence>
<dbReference type="PROSITE" id="PS50949">
    <property type="entry name" value="HTH_GNTR"/>
    <property type="match status" value="1"/>
</dbReference>
<evidence type="ECO:0000256" key="1">
    <source>
        <dbReference type="ARBA" id="ARBA00023015"/>
    </source>
</evidence>
<dbReference type="RefSeq" id="WP_259315568.1">
    <property type="nucleotide sequence ID" value="NZ_CP087164.1"/>
</dbReference>
<dbReference type="SUPFAM" id="SSF48008">
    <property type="entry name" value="GntR ligand-binding domain-like"/>
    <property type="match status" value="1"/>
</dbReference>
<proteinExistence type="predicted"/>
<dbReference type="KEGG" id="sbae:DSM104329_02285"/>
<evidence type="ECO:0000256" key="3">
    <source>
        <dbReference type="ARBA" id="ARBA00023163"/>
    </source>
</evidence>
<name>A0A9E6XXH4_9ACTN</name>
<dbReference type="SUPFAM" id="SSF46785">
    <property type="entry name" value="Winged helix' DNA-binding domain"/>
    <property type="match status" value="1"/>
</dbReference>
<feature type="domain" description="HTH gntR-type" evidence="4">
    <location>
        <begin position="5"/>
        <end position="72"/>
    </location>
</feature>
<dbReference type="InterPro" id="IPR008920">
    <property type="entry name" value="TF_FadR/GntR_C"/>
</dbReference>
<dbReference type="Proteomes" id="UP001162834">
    <property type="component" value="Chromosome"/>
</dbReference>
<keyword evidence="3" id="KW-0804">Transcription</keyword>
<dbReference type="InterPro" id="IPR036390">
    <property type="entry name" value="WH_DNA-bd_sf"/>
</dbReference>
<dbReference type="InterPro" id="IPR000524">
    <property type="entry name" value="Tscrpt_reg_HTH_GntR"/>
</dbReference>
<keyword evidence="6" id="KW-1185">Reference proteome</keyword>
<dbReference type="AlphaFoldDB" id="A0A9E6XXH4"/>
<evidence type="ECO:0000259" key="4">
    <source>
        <dbReference type="PROSITE" id="PS50949"/>
    </source>
</evidence>
<keyword evidence="2" id="KW-0238">DNA-binding</keyword>
<dbReference type="Pfam" id="PF00392">
    <property type="entry name" value="GntR"/>
    <property type="match status" value="1"/>
</dbReference>
<sequence>MPSPAPTADDVYTRLHDLIIEGVYQPGDRLAHPRLMRELGCGRTPLREALSRLQGDGLAVATPNAGARVAPARLDSAEGMHALRILVEPPLLQARTPAMTAARLRELRGHLADMEAAAHEPNAFQRAHRSFHLAQRATFASPFVDDIVRKTYRHIHRHHQHYRSRPDDPAEWIELDRRTVDALEAGDGLRARQILEFHLIEAALSLVLREDPENRLATLLGAGRANGMLFGTGAHERISLPLAMWWVTPAPGLPAMATTMLHTEPRLRLSTLVNADQEDDR</sequence>
<dbReference type="PANTHER" id="PTHR43537:SF45">
    <property type="entry name" value="GNTR FAMILY REGULATORY PROTEIN"/>
    <property type="match status" value="1"/>
</dbReference>
<dbReference type="Gene3D" id="1.10.10.10">
    <property type="entry name" value="Winged helix-like DNA-binding domain superfamily/Winged helix DNA-binding domain"/>
    <property type="match status" value="1"/>
</dbReference>
<evidence type="ECO:0000313" key="5">
    <source>
        <dbReference type="EMBL" id="UGS35888.1"/>
    </source>
</evidence>
<dbReference type="GO" id="GO:0003700">
    <property type="term" value="F:DNA-binding transcription factor activity"/>
    <property type="evidence" value="ECO:0007669"/>
    <property type="project" value="InterPro"/>
</dbReference>
<dbReference type="EMBL" id="CP087164">
    <property type="protein sequence ID" value="UGS35888.1"/>
    <property type="molecule type" value="Genomic_DNA"/>
</dbReference>
<dbReference type="CDD" id="cd07377">
    <property type="entry name" value="WHTH_GntR"/>
    <property type="match status" value="1"/>
</dbReference>
<dbReference type="PANTHER" id="PTHR43537">
    <property type="entry name" value="TRANSCRIPTIONAL REGULATOR, GNTR FAMILY"/>
    <property type="match status" value="1"/>
</dbReference>
<dbReference type="InterPro" id="IPR011711">
    <property type="entry name" value="GntR_C"/>
</dbReference>
<dbReference type="SMART" id="SM00895">
    <property type="entry name" value="FCD"/>
    <property type="match status" value="1"/>
</dbReference>
<protein>
    <recommendedName>
        <fullName evidence="4">HTH gntR-type domain-containing protein</fullName>
    </recommendedName>
</protein>
<gene>
    <name evidence="5" type="ORF">DSM104329_02285</name>
</gene>
<organism evidence="5 6">
    <name type="scientific">Capillimicrobium parvum</name>
    <dbReference type="NCBI Taxonomy" id="2884022"/>
    <lineage>
        <taxon>Bacteria</taxon>
        <taxon>Bacillati</taxon>
        <taxon>Actinomycetota</taxon>
        <taxon>Thermoleophilia</taxon>
        <taxon>Solirubrobacterales</taxon>
        <taxon>Capillimicrobiaceae</taxon>
        <taxon>Capillimicrobium</taxon>
    </lineage>
</organism>
<dbReference type="SMART" id="SM00345">
    <property type="entry name" value="HTH_GNTR"/>
    <property type="match status" value="1"/>
</dbReference>
<evidence type="ECO:0000256" key="2">
    <source>
        <dbReference type="ARBA" id="ARBA00023125"/>
    </source>
</evidence>
<dbReference type="Gene3D" id="1.20.120.530">
    <property type="entry name" value="GntR ligand-binding domain-like"/>
    <property type="match status" value="1"/>
</dbReference>
<reference evidence="5" key="1">
    <citation type="journal article" date="2022" name="Int. J. Syst. Evol. Microbiol.">
        <title>Pseudomonas aegrilactucae sp. nov. and Pseudomonas morbosilactucae sp. nov., pathogens causing bacterial rot of lettuce in Japan.</title>
        <authorList>
            <person name="Sawada H."/>
            <person name="Fujikawa T."/>
            <person name="Satou M."/>
        </authorList>
    </citation>
    <scope>NUCLEOTIDE SEQUENCE</scope>
    <source>
        <strain evidence="5">0166_1</strain>
    </source>
</reference>
<accession>A0A9E6XXH4</accession>
<dbReference type="GO" id="GO:0003677">
    <property type="term" value="F:DNA binding"/>
    <property type="evidence" value="ECO:0007669"/>
    <property type="project" value="UniProtKB-KW"/>
</dbReference>